<evidence type="ECO:0000313" key="2">
    <source>
        <dbReference type="Proteomes" id="UP000768646"/>
    </source>
</evidence>
<protein>
    <submittedName>
        <fullName evidence="1">Uncharacterized protein</fullName>
    </submittedName>
</protein>
<gene>
    <name evidence="1" type="ORF">PORY_002461</name>
</gene>
<name>A0ACB7C8T0_9ASCO</name>
<sequence length="901" mass="100439">MSSLYNHRPVVPSTASGRLAELLEAVRNEFDNIAQEAMAFRNHKDDYEHKITSQIQEMQTIRQTIYELEMAHQKMKQSYDEEIARLRRELESRGIHLPVTSQPSLPLLSNPPNLPFPPPNIGLNTLPVGRAPNHNDPKTCLAPLDTNQPTLPLPYPNTGYPPVNNVHTLQSCPQHSNKRVCADANIDNNTYNVSKSSNYSTVSGSSSPSGKRNKPLTNRNEAVSNSFISVHQPPARPVPPPSSLTPTVPPPVSSLSLGQTSMSIADMDPDMIPREFKKEGSDWTVLFNPNIPRVLDINFVHTLEHQSVVCCIRFSNDGEYLATGCNRVALIFDVKTGKRLTILQDESVDWEGDLYVRSIAFSPDGKYLATGAEDKRIRIWDIAKKKIRHLFTGHEQDIYSLDYSQNGKFIASGSGDRTTRVWDIETGHCILTLSIEDGVTTVAISPDSRYVAAGSLDKVVRVWDAKTGHLVERFEDHKDSVYSVAFTPNGCGLLSGSLDKTIKLWELSDTETSAPKSGLCKATLTGHKDFVLSVASSPDGHWVLSGSKDRGVQFWDYHGRAQLILQGHKNSVISVAVSPTGRLFATGSGDCRARTAGIGFVQGFLAGQIAVWILVCVFLKFFVFSDGKKTSTSLRSSLRKQLQNKQPSIYQPVLPSTVVHFLSKVYGNLSTHPAESLDWLNVLIAQAIIQFRSDMRFKEGLLNYMDDILNGQSKPNFLGHIKVVDVNMGEDFPVCRNCRVISRADISNHFDVVMDVDFVDEITLSIETQFVLNYPKYEFAVLPIVLSLSIIRFSGTLSISLVSCKNQLDTSNIAAFIFSFSPDFQLDINVHSLVGARSKLQDIPKISQFLEFRIRNWFIEKCVDPHFQCINIPNIWLGKTNNYSKPCEQAFAETMKDMKNS</sequence>
<dbReference type="Proteomes" id="UP000768646">
    <property type="component" value="Unassembled WGS sequence"/>
</dbReference>
<organism evidence="1 2">
    <name type="scientific">Pneumocystis oryctolagi</name>
    <dbReference type="NCBI Taxonomy" id="42067"/>
    <lineage>
        <taxon>Eukaryota</taxon>
        <taxon>Fungi</taxon>
        <taxon>Dikarya</taxon>
        <taxon>Ascomycota</taxon>
        <taxon>Taphrinomycotina</taxon>
        <taxon>Pneumocystomycetes</taxon>
        <taxon>Pneumocystaceae</taxon>
        <taxon>Pneumocystis</taxon>
    </lineage>
</organism>
<evidence type="ECO:0000313" key="1">
    <source>
        <dbReference type="EMBL" id="KAG4304097.1"/>
    </source>
</evidence>
<keyword evidence="2" id="KW-1185">Reference proteome</keyword>
<accession>A0ACB7C8T0</accession>
<reference evidence="1 2" key="1">
    <citation type="journal article" date="2021" name="Commun. Biol.">
        <title>Genomic insights into the host specific adaptation of the Pneumocystis genus.</title>
        <authorList>
            <person name="Cisse O.H."/>
            <person name="Ma L."/>
            <person name="Dekker J.P."/>
            <person name="Khil P.P."/>
            <person name="Youn J.-H."/>
            <person name="Brenchley J.M."/>
            <person name="Blair R."/>
            <person name="Pahar B."/>
            <person name="Chabe M."/>
            <person name="Van Rompay K.K.A."/>
            <person name="Keesler R."/>
            <person name="Sukura A."/>
            <person name="Hirsch V."/>
            <person name="Kutty G."/>
            <person name="Liu Y."/>
            <person name="Peng L."/>
            <person name="Chen J."/>
            <person name="Song J."/>
            <person name="Weissenbacher-Lang C."/>
            <person name="Xu J."/>
            <person name="Upham N.S."/>
            <person name="Stajich J.E."/>
            <person name="Cuomo C.A."/>
            <person name="Cushion M.T."/>
            <person name="Kovacs J.A."/>
        </authorList>
    </citation>
    <scope>NUCLEOTIDE SEQUENCE [LARGE SCALE GENOMIC DNA]</scope>
    <source>
        <strain evidence="1 2">RABM</strain>
    </source>
</reference>
<dbReference type="EMBL" id="JABTEG010000011">
    <property type="protein sequence ID" value="KAG4304097.1"/>
    <property type="molecule type" value="Genomic_DNA"/>
</dbReference>
<proteinExistence type="predicted"/>
<comment type="caution">
    <text evidence="1">The sequence shown here is derived from an EMBL/GenBank/DDBJ whole genome shotgun (WGS) entry which is preliminary data.</text>
</comment>